<evidence type="ECO:0000313" key="1">
    <source>
        <dbReference type="EMBL" id="WDR01376.1"/>
    </source>
</evidence>
<name>A0ABY7YJC2_9HYPH</name>
<dbReference type="Gene3D" id="3.10.450.350">
    <property type="match status" value="1"/>
</dbReference>
<protein>
    <submittedName>
        <fullName evidence="1">Uncharacterized protein</fullName>
    </submittedName>
</protein>
<evidence type="ECO:0000313" key="2">
    <source>
        <dbReference type="Proteomes" id="UP001220530"/>
    </source>
</evidence>
<sequence>MRQTVEAAYADVEPGALAYAATVPGVRELGVADTDTLLTGVAENVTIIPQTTSAEELGLGRTERILTMKEVTPLEEVLKKNGFTDGMVGAITNTLHNVFPVVQLPRGARLRILFGPSRTSNSLIPYRMSIYVHDDRNNTDVHRATVALTDKGQYVLGLKPAPITFPEEDTEEINVANLPSIYRSIWETGRKHDLDDATIKRIIGMYAYDLDMNKRINAGDSIEILETEPDSNGQQDLLYVGLKLGSTLRQALSLRFPERQRQLSRS</sequence>
<gene>
    <name evidence="1" type="ORF">PSQ19_11145</name>
</gene>
<organism evidence="1 2">
    <name type="scientific">Devosia algicola</name>
    <dbReference type="NCBI Taxonomy" id="3026418"/>
    <lineage>
        <taxon>Bacteria</taxon>
        <taxon>Pseudomonadati</taxon>
        <taxon>Pseudomonadota</taxon>
        <taxon>Alphaproteobacteria</taxon>
        <taxon>Hyphomicrobiales</taxon>
        <taxon>Devosiaceae</taxon>
        <taxon>Devosia</taxon>
    </lineage>
</organism>
<dbReference type="Proteomes" id="UP001220530">
    <property type="component" value="Chromosome"/>
</dbReference>
<keyword evidence="2" id="KW-1185">Reference proteome</keyword>
<accession>A0ABY7YJC2</accession>
<reference evidence="1 2" key="1">
    <citation type="submission" date="2023-02" db="EMBL/GenBank/DDBJ databases">
        <title>Devosia algicola sp. nov., isolated from the phycosphere of marine algae.</title>
        <authorList>
            <person name="Kim J.M."/>
            <person name="Lee J.K."/>
            <person name="Choi B.J."/>
            <person name="Bayburt H."/>
            <person name="Jeon C.O."/>
        </authorList>
    </citation>
    <scope>NUCLEOTIDE SEQUENCE [LARGE SCALE GENOMIC DNA]</scope>
    <source>
        <strain evidence="1 2">G20-9</strain>
    </source>
</reference>
<dbReference type="RefSeq" id="WP_282217787.1">
    <property type="nucleotide sequence ID" value="NZ_CP118246.1"/>
</dbReference>
<dbReference type="EMBL" id="CP118246">
    <property type="protein sequence ID" value="WDR01376.1"/>
    <property type="molecule type" value="Genomic_DNA"/>
</dbReference>
<proteinExistence type="predicted"/>